<accession>A0ABR2H2Y4</accession>
<proteinExistence type="predicted"/>
<reference evidence="1 2" key="1">
    <citation type="submission" date="2024-04" db="EMBL/GenBank/DDBJ databases">
        <title>Tritrichomonas musculus Genome.</title>
        <authorList>
            <person name="Alves-Ferreira E."/>
            <person name="Grigg M."/>
            <person name="Lorenzi H."/>
            <person name="Galac M."/>
        </authorList>
    </citation>
    <scope>NUCLEOTIDE SEQUENCE [LARGE SCALE GENOMIC DNA]</scope>
    <source>
        <strain evidence="1 2">EAF2021</strain>
    </source>
</reference>
<gene>
    <name evidence="1" type="ORF">M9Y10_030791</name>
</gene>
<protein>
    <submittedName>
        <fullName evidence="1">Uncharacterized protein</fullName>
    </submittedName>
</protein>
<keyword evidence="2" id="KW-1185">Reference proteome</keyword>
<evidence type="ECO:0000313" key="1">
    <source>
        <dbReference type="EMBL" id="KAK8840580.1"/>
    </source>
</evidence>
<dbReference type="Proteomes" id="UP001470230">
    <property type="component" value="Unassembled WGS sequence"/>
</dbReference>
<organism evidence="1 2">
    <name type="scientific">Tritrichomonas musculus</name>
    <dbReference type="NCBI Taxonomy" id="1915356"/>
    <lineage>
        <taxon>Eukaryota</taxon>
        <taxon>Metamonada</taxon>
        <taxon>Parabasalia</taxon>
        <taxon>Tritrichomonadida</taxon>
        <taxon>Tritrichomonadidae</taxon>
        <taxon>Tritrichomonas</taxon>
    </lineage>
</organism>
<name>A0ABR2H2Y4_9EUKA</name>
<sequence>MSFFSRHLRHFFKKPYAILIWRKSQIDFCSELFNEIPQYELFETEMTTIEEIIKKEKLELESEDSLVEFLIELYERKKESAFLFEYVYFNEISKETIEKFVDAFSIEDMTSCVWKSISIKLTESNKRGYADQHETYRVEKTWQKQ</sequence>
<evidence type="ECO:0000313" key="2">
    <source>
        <dbReference type="Proteomes" id="UP001470230"/>
    </source>
</evidence>
<comment type="caution">
    <text evidence="1">The sequence shown here is derived from an EMBL/GenBank/DDBJ whole genome shotgun (WGS) entry which is preliminary data.</text>
</comment>
<dbReference type="EMBL" id="JAPFFF010000045">
    <property type="protein sequence ID" value="KAK8840580.1"/>
    <property type="molecule type" value="Genomic_DNA"/>
</dbReference>